<sequence>MAPYWPLVVDNRSVSIGNGACTFFLIDKWWGENFTLEEFFDPNFNPLPFDASVNQAIADDGEWNFPLLGNILPPHISNKIRVILHLDEDSGPDSLIWSAEDNGVFSIKSSYNLLANEKAWVSHMPWVTIWSRKGPEKYKIYFWKLSHDKLLTNKRKSSWGLSPLDCPFCFGLVEDSLHVMRDCYLATQV</sequence>
<evidence type="ECO:0000313" key="2">
    <source>
        <dbReference type="EMBL" id="KAK7289739.1"/>
    </source>
</evidence>
<gene>
    <name evidence="2" type="ORF">RIF29_03622</name>
</gene>
<keyword evidence="3" id="KW-1185">Reference proteome</keyword>
<comment type="caution">
    <text evidence="2">The sequence shown here is derived from an EMBL/GenBank/DDBJ whole genome shotgun (WGS) entry which is preliminary data.</text>
</comment>
<dbReference type="Pfam" id="PF13966">
    <property type="entry name" value="zf-RVT"/>
    <property type="match status" value="1"/>
</dbReference>
<dbReference type="InterPro" id="IPR026960">
    <property type="entry name" value="RVT-Znf"/>
</dbReference>
<protein>
    <recommendedName>
        <fullName evidence="1">Reverse transcriptase zinc-binding domain-containing protein</fullName>
    </recommendedName>
</protein>
<dbReference type="AlphaFoldDB" id="A0AAN9J0W0"/>
<dbReference type="PANTHER" id="PTHR36617">
    <property type="entry name" value="PROTEIN, PUTATIVE-RELATED"/>
    <property type="match status" value="1"/>
</dbReference>
<organism evidence="2 3">
    <name type="scientific">Crotalaria pallida</name>
    <name type="common">Smooth rattlebox</name>
    <name type="synonym">Crotalaria striata</name>
    <dbReference type="NCBI Taxonomy" id="3830"/>
    <lineage>
        <taxon>Eukaryota</taxon>
        <taxon>Viridiplantae</taxon>
        <taxon>Streptophyta</taxon>
        <taxon>Embryophyta</taxon>
        <taxon>Tracheophyta</taxon>
        <taxon>Spermatophyta</taxon>
        <taxon>Magnoliopsida</taxon>
        <taxon>eudicotyledons</taxon>
        <taxon>Gunneridae</taxon>
        <taxon>Pentapetalae</taxon>
        <taxon>rosids</taxon>
        <taxon>fabids</taxon>
        <taxon>Fabales</taxon>
        <taxon>Fabaceae</taxon>
        <taxon>Papilionoideae</taxon>
        <taxon>50 kb inversion clade</taxon>
        <taxon>genistoids sensu lato</taxon>
        <taxon>core genistoids</taxon>
        <taxon>Crotalarieae</taxon>
        <taxon>Crotalaria</taxon>
    </lineage>
</organism>
<accession>A0AAN9J0W0</accession>
<evidence type="ECO:0000313" key="3">
    <source>
        <dbReference type="Proteomes" id="UP001372338"/>
    </source>
</evidence>
<name>A0AAN9J0W0_CROPI</name>
<evidence type="ECO:0000259" key="1">
    <source>
        <dbReference type="Pfam" id="PF13966"/>
    </source>
</evidence>
<dbReference type="EMBL" id="JAYWIO010000001">
    <property type="protein sequence ID" value="KAK7289739.1"/>
    <property type="molecule type" value="Genomic_DNA"/>
</dbReference>
<feature type="domain" description="Reverse transcriptase zinc-binding" evidence="1">
    <location>
        <begin position="105"/>
        <end position="189"/>
    </location>
</feature>
<reference evidence="2 3" key="1">
    <citation type="submission" date="2024-01" db="EMBL/GenBank/DDBJ databases">
        <title>The genomes of 5 underutilized Papilionoideae crops provide insights into root nodulation and disease resistanc.</title>
        <authorList>
            <person name="Yuan L."/>
        </authorList>
    </citation>
    <scope>NUCLEOTIDE SEQUENCE [LARGE SCALE GENOMIC DNA]</scope>
    <source>
        <strain evidence="2">ZHUSHIDOU_FW_LH</strain>
        <tissue evidence="2">Leaf</tissue>
    </source>
</reference>
<dbReference type="Proteomes" id="UP001372338">
    <property type="component" value="Unassembled WGS sequence"/>
</dbReference>
<proteinExistence type="predicted"/>
<dbReference type="PANTHER" id="PTHR36617:SF15">
    <property type="entry name" value="REVERSE TRANSCRIPTASE ZINC-BINDING DOMAIN-CONTAINING PROTEIN"/>
    <property type="match status" value="1"/>
</dbReference>